<organism evidence="2 3">
    <name type="scientific">Segatella oris</name>
    <dbReference type="NCBI Taxonomy" id="28135"/>
    <lineage>
        <taxon>Bacteria</taxon>
        <taxon>Pseudomonadati</taxon>
        <taxon>Bacteroidota</taxon>
        <taxon>Bacteroidia</taxon>
        <taxon>Bacteroidales</taxon>
        <taxon>Prevotellaceae</taxon>
        <taxon>Segatella</taxon>
    </lineage>
</organism>
<feature type="transmembrane region" description="Helical" evidence="1">
    <location>
        <begin position="92"/>
        <end position="115"/>
    </location>
</feature>
<dbReference type="AlphaFoldDB" id="A0A448L3I5"/>
<evidence type="ECO:0000256" key="1">
    <source>
        <dbReference type="SAM" id="Phobius"/>
    </source>
</evidence>
<proteinExistence type="predicted"/>
<name>A0A448L3I5_9BACT</name>
<keyword evidence="1" id="KW-0812">Transmembrane</keyword>
<keyword evidence="1" id="KW-0472">Membrane</keyword>
<evidence type="ECO:0000313" key="2">
    <source>
        <dbReference type="EMBL" id="VEH14525.1"/>
    </source>
</evidence>
<keyword evidence="1" id="KW-1133">Transmembrane helix</keyword>
<sequence length="126" mass="14274">MNEDKFFKNMLADYRPQLSDDNAFMQKLQRQMTLIDEVKAYQQAQKQKNKHIASFTFAVGLLLGCIATLVIFTLPTPAEGLIFSAKTTLMTFLLQNILYIGLAIGAVTIGVSWWLSKRAEAWSFSF</sequence>
<dbReference type="EMBL" id="LR134384">
    <property type="protein sequence ID" value="VEH14525.1"/>
    <property type="molecule type" value="Genomic_DNA"/>
</dbReference>
<gene>
    <name evidence="2" type="ORF">NCTC13071_00502</name>
</gene>
<evidence type="ECO:0000313" key="3">
    <source>
        <dbReference type="Proteomes" id="UP000274578"/>
    </source>
</evidence>
<feature type="transmembrane region" description="Helical" evidence="1">
    <location>
        <begin position="52"/>
        <end position="72"/>
    </location>
</feature>
<dbReference type="Proteomes" id="UP000274578">
    <property type="component" value="Chromosome 1"/>
</dbReference>
<dbReference type="KEGG" id="poc:NCTC13071_00502"/>
<accession>A0A448L3I5</accession>
<dbReference type="GeneID" id="85011408"/>
<evidence type="ECO:0008006" key="4">
    <source>
        <dbReference type="Google" id="ProtNLM"/>
    </source>
</evidence>
<reference evidence="2 3" key="1">
    <citation type="submission" date="2018-12" db="EMBL/GenBank/DDBJ databases">
        <authorList>
            <consortium name="Pathogen Informatics"/>
        </authorList>
    </citation>
    <scope>NUCLEOTIDE SEQUENCE [LARGE SCALE GENOMIC DNA]</scope>
    <source>
        <strain evidence="2 3">NCTC13071</strain>
    </source>
</reference>
<protein>
    <recommendedName>
        <fullName evidence="4">PTS cellobiose transporter subunit IIC</fullName>
    </recommendedName>
</protein>
<dbReference type="RefSeq" id="WP_018919706.1">
    <property type="nucleotide sequence ID" value="NZ_CAUUIS010000124.1"/>
</dbReference>